<reference evidence="2" key="1">
    <citation type="journal article" date="2022" name="Mol. Ecol. Resour.">
        <title>The genomes of chicory, endive, great burdock and yacon provide insights into Asteraceae palaeo-polyploidization history and plant inulin production.</title>
        <authorList>
            <person name="Fan W."/>
            <person name="Wang S."/>
            <person name="Wang H."/>
            <person name="Wang A."/>
            <person name="Jiang F."/>
            <person name="Liu H."/>
            <person name="Zhao H."/>
            <person name="Xu D."/>
            <person name="Zhang Y."/>
        </authorList>
    </citation>
    <scope>NUCLEOTIDE SEQUENCE [LARGE SCALE GENOMIC DNA]</scope>
    <source>
        <strain evidence="2">cv. Yunnan</strain>
    </source>
</reference>
<organism evidence="1 2">
    <name type="scientific">Smallanthus sonchifolius</name>
    <dbReference type="NCBI Taxonomy" id="185202"/>
    <lineage>
        <taxon>Eukaryota</taxon>
        <taxon>Viridiplantae</taxon>
        <taxon>Streptophyta</taxon>
        <taxon>Embryophyta</taxon>
        <taxon>Tracheophyta</taxon>
        <taxon>Spermatophyta</taxon>
        <taxon>Magnoliopsida</taxon>
        <taxon>eudicotyledons</taxon>
        <taxon>Gunneridae</taxon>
        <taxon>Pentapetalae</taxon>
        <taxon>asterids</taxon>
        <taxon>campanulids</taxon>
        <taxon>Asterales</taxon>
        <taxon>Asteraceae</taxon>
        <taxon>Asteroideae</taxon>
        <taxon>Heliantheae alliance</taxon>
        <taxon>Millerieae</taxon>
        <taxon>Smallanthus</taxon>
    </lineage>
</organism>
<reference evidence="1 2" key="2">
    <citation type="journal article" date="2022" name="Mol. Ecol. Resour.">
        <title>The genomes of chicory, endive, great burdock and yacon provide insights into Asteraceae paleo-polyploidization history and plant inulin production.</title>
        <authorList>
            <person name="Fan W."/>
            <person name="Wang S."/>
            <person name="Wang H."/>
            <person name="Wang A."/>
            <person name="Jiang F."/>
            <person name="Liu H."/>
            <person name="Zhao H."/>
            <person name="Xu D."/>
            <person name="Zhang Y."/>
        </authorList>
    </citation>
    <scope>NUCLEOTIDE SEQUENCE [LARGE SCALE GENOMIC DNA]</scope>
    <source>
        <strain evidence="2">cv. Yunnan</strain>
        <tissue evidence="1">Leaves</tissue>
    </source>
</reference>
<sequence>MQRKKKQVVVSAKSFGPKSHQKASNMGGVSSKQVVGSTASNSGLRFDFARAVQGANSKQPKSSNPVPKVSPKPPVSASTAADRPSSYAGVSMEVDPSRVSSGNRFAALNIISELDPFDQSIGTGTTFAELDLHASIKRTSLVEAASDLYPHEPMNEDVPSADQVQSDVLQQAAVHCRPETENLVCQINREHIEGARLLPASILSSPSPGGILSNEGGKTYGITEAQRKAIADRLSDSSSICGEETVNWCPGEWDYFNDLCISLGLDPDYCIEDVESDTENGTAKFFSDLWKSGCQNSNRSFGWCGEGQWPNREWEIRLDYPLVVFHVGPKRPNIGACLRIQQVTHLIKGFHHWEAQPSWDGMVPVG</sequence>
<proteinExistence type="predicted"/>
<comment type="caution">
    <text evidence="1">The sequence shown here is derived from an EMBL/GenBank/DDBJ whole genome shotgun (WGS) entry which is preliminary data.</text>
</comment>
<accession>A0ACB9IPX8</accession>
<evidence type="ECO:0000313" key="2">
    <source>
        <dbReference type="Proteomes" id="UP001056120"/>
    </source>
</evidence>
<protein>
    <submittedName>
        <fullName evidence="1">Uncharacterized protein</fullName>
    </submittedName>
</protein>
<keyword evidence="2" id="KW-1185">Reference proteome</keyword>
<evidence type="ECO:0000313" key="1">
    <source>
        <dbReference type="EMBL" id="KAI3809583.1"/>
    </source>
</evidence>
<dbReference type="Proteomes" id="UP001056120">
    <property type="component" value="Linkage Group LG07"/>
</dbReference>
<name>A0ACB9IPX8_9ASTR</name>
<dbReference type="EMBL" id="CM042024">
    <property type="protein sequence ID" value="KAI3809583.1"/>
    <property type="molecule type" value="Genomic_DNA"/>
</dbReference>
<gene>
    <name evidence="1" type="ORF">L1987_19178</name>
</gene>